<dbReference type="EMBL" id="JAHWGI010001431">
    <property type="protein sequence ID" value="KAK3931901.1"/>
    <property type="molecule type" value="Genomic_DNA"/>
</dbReference>
<dbReference type="Proteomes" id="UP001219518">
    <property type="component" value="Unassembled WGS sequence"/>
</dbReference>
<accession>A0AAE1I2S7</accession>
<reference evidence="4" key="1">
    <citation type="submission" date="2021-07" db="EMBL/GenBank/DDBJ databases">
        <authorList>
            <person name="Catto M.A."/>
            <person name="Jacobson A."/>
            <person name="Kennedy G."/>
            <person name="Labadie P."/>
            <person name="Hunt B.G."/>
            <person name="Srinivasan R."/>
        </authorList>
    </citation>
    <scope>NUCLEOTIDE SEQUENCE</scope>
    <source>
        <strain evidence="4">PL_HMW_Pooled</strain>
        <tissue evidence="4">Head</tissue>
    </source>
</reference>
<comment type="caution">
    <text evidence="4">The sequence shown here is derived from an EMBL/GenBank/DDBJ whole genome shotgun (WGS) entry which is preliminary data.</text>
</comment>
<evidence type="ECO:0000256" key="2">
    <source>
        <dbReference type="ARBA" id="ARBA00022723"/>
    </source>
</evidence>
<evidence type="ECO:0000313" key="4">
    <source>
        <dbReference type="EMBL" id="KAK3931901.1"/>
    </source>
</evidence>
<reference evidence="4" key="2">
    <citation type="journal article" date="2023" name="BMC Genomics">
        <title>Pest status, molecular evolution, and epigenetic factors derived from the genome assembly of Frankliniella fusca, a thysanopteran phytovirus vector.</title>
        <authorList>
            <person name="Catto M.A."/>
            <person name="Labadie P.E."/>
            <person name="Jacobson A.L."/>
            <person name="Kennedy G.G."/>
            <person name="Srinivasan R."/>
            <person name="Hunt B.G."/>
        </authorList>
    </citation>
    <scope>NUCLEOTIDE SEQUENCE</scope>
    <source>
        <strain evidence="4">PL_HMW_Pooled</strain>
    </source>
</reference>
<gene>
    <name evidence="4" type="ORF">KUF71_010669</name>
</gene>
<evidence type="ECO:0000313" key="5">
    <source>
        <dbReference type="Proteomes" id="UP001219518"/>
    </source>
</evidence>
<dbReference type="Pfam" id="PF13359">
    <property type="entry name" value="DDE_Tnp_4"/>
    <property type="match status" value="1"/>
</dbReference>
<dbReference type="AlphaFoldDB" id="A0AAE1I2S7"/>
<feature type="domain" description="DDE Tnp4" evidence="3">
    <location>
        <begin position="151"/>
        <end position="262"/>
    </location>
</feature>
<evidence type="ECO:0000256" key="1">
    <source>
        <dbReference type="ARBA" id="ARBA00001968"/>
    </source>
</evidence>
<evidence type="ECO:0000259" key="3">
    <source>
        <dbReference type="Pfam" id="PF13359"/>
    </source>
</evidence>
<organism evidence="4 5">
    <name type="scientific">Frankliniella fusca</name>
    <dbReference type="NCBI Taxonomy" id="407009"/>
    <lineage>
        <taxon>Eukaryota</taxon>
        <taxon>Metazoa</taxon>
        <taxon>Ecdysozoa</taxon>
        <taxon>Arthropoda</taxon>
        <taxon>Hexapoda</taxon>
        <taxon>Insecta</taxon>
        <taxon>Pterygota</taxon>
        <taxon>Neoptera</taxon>
        <taxon>Paraneoptera</taxon>
        <taxon>Thysanoptera</taxon>
        <taxon>Terebrantia</taxon>
        <taxon>Thripoidea</taxon>
        <taxon>Thripidae</taxon>
        <taxon>Frankliniella</taxon>
    </lineage>
</organism>
<sequence>MQAVVGVLLFNNAAQNDNDVEDGERCEEVINVDIDGFRAMSNTSFREHFRMDTVSFSREKSTHKATHATFGKKEGSIHFQYRWVIEALAAMSRRFIKWPDALEKEEIKVNFEERHGYPGIVGAIDGVLFPIQRPREQPERLQDRHHRYLMLAHAVGGIGDVRNYGRSPLSINVLTMPHLLSAEEHILAAGAYTLTSKIITPYHDRQLTVRQRTHNILLSATRTRIENSFVLLKGKERRLKYLHMTNHTLVCEHIIASIVLHNYIILEGEDCPGLEPVNPAQGNDGDFERITNEARTQGPLKRENIAHVLHPDD</sequence>
<dbReference type="GO" id="GO:0046872">
    <property type="term" value="F:metal ion binding"/>
    <property type="evidence" value="ECO:0007669"/>
    <property type="project" value="UniProtKB-KW"/>
</dbReference>
<name>A0AAE1I2S7_9NEOP</name>
<protein>
    <submittedName>
        <fullName evidence="4">Protein ANTAGONIST OF LIKE HETEROCHROMATIN PROTEIN 1</fullName>
    </submittedName>
</protein>
<keyword evidence="5" id="KW-1185">Reference proteome</keyword>
<proteinExistence type="predicted"/>
<dbReference type="InterPro" id="IPR027806">
    <property type="entry name" value="HARBI1_dom"/>
</dbReference>
<comment type="cofactor">
    <cofactor evidence="1">
        <name>a divalent metal cation</name>
        <dbReference type="ChEBI" id="CHEBI:60240"/>
    </cofactor>
</comment>
<keyword evidence="2" id="KW-0479">Metal-binding</keyword>